<proteinExistence type="predicted"/>
<feature type="transmembrane region" description="Helical" evidence="6">
    <location>
        <begin position="138"/>
        <end position="165"/>
    </location>
</feature>
<organism evidence="7 8">
    <name type="scientific">Candidatus Competibacter denitrificans Run_A_D11</name>
    <dbReference type="NCBI Taxonomy" id="1400863"/>
    <lineage>
        <taxon>Bacteria</taxon>
        <taxon>Pseudomonadati</taxon>
        <taxon>Pseudomonadota</taxon>
        <taxon>Gammaproteobacteria</taxon>
        <taxon>Candidatus Competibacteraceae</taxon>
        <taxon>Candidatus Competibacter</taxon>
    </lineage>
</organism>
<dbReference type="InterPro" id="IPR017039">
    <property type="entry name" value="Virul_fac_BrkB"/>
</dbReference>
<dbReference type="NCBIfam" id="TIGR00765">
    <property type="entry name" value="yihY_not_rbn"/>
    <property type="match status" value="1"/>
</dbReference>
<dbReference type="GO" id="GO:0005886">
    <property type="term" value="C:plasma membrane"/>
    <property type="evidence" value="ECO:0007669"/>
    <property type="project" value="UniProtKB-SubCell"/>
</dbReference>
<evidence type="ECO:0000256" key="1">
    <source>
        <dbReference type="ARBA" id="ARBA00004651"/>
    </source>
</evidence>
<dbReference type="PANTHER" id="PTHR30213:SF1">
    <property type="entry name" value="INNER MEMBRANE PROTEIN YHJD"/>
    <property type="match status" value="1"/>
</dbReference>
<dbReference type="PIRSF" id="PIRSF035875">
    <property type="entry name" value="RNase_BN"/>
    <property type="match status" value="1"/>
</dbReference>
<evidence type="ECO:0000256" key="6">
    <source>
        <dbReference type="SAM" id="Phobius"/>
    </source>
</evidence>
<feature type="transmembrane region" description="Helical" evidence="6">
    <location>
        <begin position="241"/>
        <end position="258"/>
    </location>
</feature>
<evidence type="ECO:0000256" key="5">
    <source>
        <dbReference type="ARBA" id="ARBA00023136"/>
    </source>
</evidence>
<dbReference type="AlphaFoldDB" id="W6MCX6"/>
<dbReference type="RefSeq" id="WP_082161378.1">
    <property type="nucleotide sequence ID" value="NZ_CBTJ020000111.1"/>
</dbReference>
<reference evidence="7" key="1">
    <citation type="submission" date="2013-07" db="EMBL/GenBank/DDBJ databases">
        <authorList>
            <person name="McIlroy S."/>
        </authorList>
    </citation>
    <scope>NUCLEOTIDE SEQUENCE [LARGE SCALE GENOMIC DNA]</scope>
    <source>
        <strain evidence="7">Run_A_D11</strain>
    </source>
</reference>
<evidence type="ECO:0000313" key="7">
    <source>
        <dbReference type="EMBL" id="CDI04435.1"/>
    </source>
</evidence>
<dbReference type="Pfam" id="PF03631">
    <property type="entry name" value="Virul_fac_BrkB"/>
    <property type="match status" value="1"/>
</dbReference>
<evidence type="ECO:0000256" key="3">
    <source>
        <dbReference type="ARBA" id="ARBA00022692"/>
    </source>
</evidence>
<feature type="transmembrane region" description="Helical" evidence="6">
    <location>
        <begin position="177"/>
        <end position="200"/>
    </location>
</feature>
<keyword evidence="3 6" id="KW-0812">Transmembrane</keyword>
<evidence type="ECO:0000313" key="8">
    <source>
        <dbReference type="Proteomes" id="UP000035760"/>
    </source>
</evidence>
<reference evidence="7" key="2">
    <citation type="submission" date="2014-03" db="EMBL/GenBank/DDBJ databases">
        <title>Candidatus Competibacter-lineage genomes retrieved from metagenomes reveal functional metabolic diversity.</title>
        <authorList>
            <person name="McIlroy S.J."/>
            <person name="Albertsen M."/>
            <person name="Andresen E.K."/>
            <person name="Saunders A.M."/>
            <person name="Kristiansen R."/>
            <person name="Stokholm-Bjerregaard M."/>
            <person name="Nielsen K.L."/>
            <person name="Nielsen P.H."/>
        </authorList>
    </citation>
    <scope>NUCLEOTIDE SEQUENCE</scope>
    <source>
        <strain evidence="7">Run_A_D11</strain>
    </source>
</reference>
<gene>
    <name evidence="7" type="ORF">BN873_980036</name>
</gene>
<keyword evidence="4 6" id="KW-1133">Transmembrane helix</keyword>
<feature type="transmembrane region" description="Helical" evidence="6">
    <location>
        <begin position="212"/>
        <end position="234"/>
    </location>
</feature>
<comment type="subcellular location">
    <subcellularLocation>
        <location evidence="1">Cell membrane</location>
        <topology evidence="1">Multi-pass membrane protein</topology>
    </subcellularLocation>
</comment>
<dbReference type="Proteomes" id="UP000035760">
    <property type="component" value="Unassembled WGS sequence"/>
</dbReference>
<sequence>MKNPSMWGLVKDTFISWDEDRAPRLAAALSYYTIFALAPLLIIAIAIAALFFDEAQVRTSILEQLGGLIGSSGRQAIEAMIEGARQPTTGTIATIIGVITLLIAAGGLFGQLQDALNTIWEVQPKPGRGIWGMLKDRFFSFAMVLGTGFLLLVSLLISTALAATGKLVAGEAYGQTLMWRGISFVVSFGVTSLLFTLIFKVLPDAKIRWRDVWIGAVVTAALFSLGRFLISWYLGHTATESSYGAAGSLVALLIWVYYSSQILFLGAEFTQVYAQAYGADIKPTKNAVRVTEGERTQQGMPSQETVVAAAAPNRGRATKTPLPRVLPTPTGTMILAFIAGVVLAWQRKPTARSR</sequence>
<keyword evidence="2" id="KW-1003">Cell membrane</keyword>
<keyword evidence="8" id="KW-1185">Reference proteome</keyword>
<evidence type="ECO:0000256" key="4">
    <source>
        <dbReference type="ARBA" id="ARBA00022989"/>
    </source>
</evidence>
<name>W6MCX6_9GAMM</name>
<dbReference type="OrthoDB" id="9797028at2"/>
<evidence type="ECO:0000256" key="2">
    <source>
        <dbReference type="ARBA" id="ARBA00022475"/>
    </source>
</evidence>
<dbReference type="STRING" id="1400863.BN873_980036"/>
<comment type="caution">
    <text evidence="7">The sequence shown here is derived from an EMBL/GenBank/DDBJ whole genome shotgun (WGS) entry which is preliminary data.</text>
</comment>
<feature type="transmembrane region" description="Helical" evidence="6">
    <location>
        <begin position="90"/>
        <end position="110"/>
    </location>
</feature>
<dbReference type="EMBL" id="CBTJ020000111">
    <property type="protein sequence ID" value="CDI04435.1"/>
    <property type="molecule type" value="Genomic_DNA"/>
</dbReference>
<keyword evidence="5 6" id="KW-0472">Membrane</keyword>
<dbReference type="PANTHER" id="PTHR30213">
    <property type="entry name" value="INNER MEMBRANE PROTEIN YHJD"/>
    <property type="match status" value="1"/>
</dbReference>
<feature type="transmembrane region" description="Helical" evidence="6">
    <location>
        <begin position="326"/>
        <end position="345"/>
    </location>
</feature>
<accession>W6MCX6</accession>
<protein>
    <submittedName>
        <fullName evidence="7">Ribonuclease BN</fullName>
    </submittedName>
</protein>
<feature type="transmembrane region" description="Helical" evidence="6">
    <location>
        <begin position="29"/>
        <end position="52"/>
    </location>
</feature>